<comment type="caution">
    <text evidence="1">The sequence shown here is derived from an EMBL/GenBank/DDBJ whole genome shotgun (WGS) entry which is preliminary data.</text>
</comment>
<gene>
    <name evidence="1" type="ORF">NP493_84g04040</name>
</gene>
<keyword evidence="2" id="KW-1185">Reference proteome</keyword>
<dbReference type="EMBL" id="JAODUO010000083">
    <property type="protein sequence ID" value="KAK2190331.1"/>
    <property type="molecule type" value="Genomic_DNA"/>
</dbReference>
<sequence>MSLYRCVSRNAQVDSLDTHSSHDIRYHGGIYIHNTRNLTWVSLDHRLFAYGYNDVYPTPVDKLTILVDVTWIESAGGAIKTTGGICSRISITETCDWSDDVIHARQDFNVVNSKMENKPMYRIMNRSGKFIHVLKMSSL</sequence>
<name>A0AAD9UI80_RIDPI</name>
<proteinExistence type="predicted"/>
<protein>
    <submittedName>
        <fullName evidence="1">Uncharacterized protein</fullName>
    </submittedName>
</protein>
<evidence type="ECO:0000313" key="1">
    <source>
        <dbReference type="EMBL" id="KAK2190331.1"/>
    </source>
</evidence>
<reference evidence="1" key="1">
    <citation type="journal article" date="2023" name="Mol. Biol. Evol.">
        <title>Third-Generation Sequencing Reveals the Adaptive Role of the Epigenome in Three Deep-Sea Polychaetes.</title>
        <authorList>
            <person name="Perez M."/>
            <person name="Aroh O."/>
            <person name="Sun Y."/>
            <person name="Lan Y."/>
            <person name="Juniper S.K."/>
            <person name="Young C.R."/>
            <person name="Angers B."/>
            <person name="Qian P.Y."/>
        </authorList>
    </citation>
    <scope>NUCLEOTIDE SEQUENCE</scope>
    <source>
        <strain evidence="1">R07B-5</strain>
    </source>
</reference>
<organism evidence="1 2">
    <name type="scientific">Ridgeia piscesae</name>
    <name type="common">Tubeworm</name>
    <dbReference type="NCBI Taxonomy" id="27915"/>
    <lineage>
        <taxon>Eukaryota</taxon>
        <taxon>Metazoa</taxon>
        <taxon>Spiralia</taxon>
        <taxon>Lophotrochozoa</taxon>
        <taxon>Annelida</taxon>
        <taxon>Polychaeta</taxon>
        <taxon>Sedentaria</taxon>
        <taxon>Canalipalpata</taxon>
        <taxon>Sabellida</taxon>
        <taxon>Siboglinidae</taxon>
        <taxon>Ridgeia</taxon>
    </lineage>
</organism>
<dbReference type="AlphaFoldDB" id="A0AAD9UI80"/>
<evidence type="ECO:0000313" key="2">
    <source>
        <dbReference type="Proteomes" id="UP001209878"/>
    </source>
</evidence>
<dbReference type="Proteomes" id="UP001209878">
    <property type="component" value="Unassembled WGS sequence"/>
</dbReference>
<accession>A0AAD9UI80</accession>